<keyword evidence="2" id="KW-1185">Reference proteome</keyword>
<dbReference type="RefSeq" id="WP_221228604.1">
    <property type="nucleotide sequence ID" value="NZ_JACIJJ010000007.1"/>
</dbReference>
<dbReference type="Proteomes" id="UP000557739">
    <property type="component" value="Unassembled WGS sequence"/>
</dbReference>
<dbReference type="AlphaFoldDB" id="A0A7W9ASY0"/>
<evidence type="ECO:0000313" key="1">
    <source>
        <dbReference type="EMBL" id="MBB5699995.1"/>
    </source>
</evidence>
<accession>A0A7W9ASY0</accession>
<name>A0A7W9ASY0_9SPHN</name>
<organism evidence="1 2">
    <name type="scientific">Sphingomonas yantingensis</name>
    <dbReference type="NCBI Taxonomy" id="1241761"/>
    <lineage>
        <taxon>Bacteria</taxon>
        <taxon>Pseudomonadati</taxon>
        <taxon>Pseudomonadota</taxon>
        <taxon>Alphaproteobacteria</taxon>
        <taxon>Sphingomonadales</taxon>
        <taxon>Sphingomonadaceae</taxon>
        <taxon>Sphingomonas</taxon>
    </lineage>
</organism>
<reference evidence="1 2" key="1">
    <citation type="submission" date="2020-08" db="EMBL/GenBank/DDBJ databases">
        <title>Genomic Encyclopedia of Type Strains, Phase IV (KMG-IV): sequencing the most valuable type-strain genomes for metagenomic binning, comparative biology and taxonomic classification.</title>
        <authorList>
            <person name="Goeker M."/>
        </authorList>
    </citation>
    <scope>NUCLEOTIDE SEQUENCE [LARGE SCALE GENOMIC DNA]</scope>
    <source>
        <strain evidence="1 2">DSM 27244</strain>
    </source>
</reference>
<comment type="caution">
    <text evidence="1">The sequence shown here is derived from an EMBL/GenBank/DDBJ whole genome shotgun (WGS) entry which is preliminary data.</text>
</comment>
<sequence>MIGDNEDMFVIRPGASFSLYDDFQRENAVFLDFPDLPLSLDTKPKTTVALREIVARSIEIRDWHLGKRSSEPSRDPADYKGKASNRRIGKYVGAIQRLYYDLPVGAVLIIPSKTYIGDVLFAEITGPVERRKAVRAYPGEDMMVRPVRWLGRKQKASLTADLRGAVGRPTPVMQLDRSLREEVAKAAFKQFVFDGTNSTKLLTTEDDFSTLDDLNIQLFNNYVAGLLAAEEAKVKAGACLQIAEALRYLRQRRDLVPELDQSISSPGFQRIYNGHIAPLVIGALMTAALSGAAIGQTTEIRIKNSAMLKNDPCAVEVQERIIGSMKLAHFGEFREMCDALLETKADTGLKTSMKARSRIVKKKKK</sequence>
<evidence type="ECO:0000313" key="2">
    <source>
        <dbReference type="Proteomes" id="UP000557739"/>
    </source>
</evidence>
<protein>
    <submittedName>
        <fullName evidence="1">Uncharacterized protein</fullName>
    </submittedName>
</protein>
<gene>
    <name evidence="1" type="ORF">FHR19_003375</name>
</gene>
<proteinExistence type="predicted"/>
<dbReference type="EMBL" id="JACIJJ010000007">
    <property type="protein sequence ID" value="MBB5699995.1"/>
    <property type="molecule type" value="Genomic_DNA"/>
</dbReference>